<dbReference type="OMA" id="ILANNCR"/>
<dbReference type="Gene3D" id="3.30.1330.30">
    <property type="match status" value="1"/>
</dbReference>
<dbReference type="InterPro" id="IPR004038">
    <property type="entry name" value="Ribosomal_eL8/eL30/eS12/Gad45"/>
</dbReference>
<dbReference type="Pfam" id="PF01248">
    <property type="entry name" value="Ribosomal_L7Ae"/>
    <property type="match status" value="1"/>
</dbReference>
<dbReference type="EMBL" id="CM035421">
    <property type="protein sequence ID" value="KAH7387143.1"/>
    <property type="molecule type" value="Genomic_DNA"/>
</dbReference>
<accession>A0A8T2SZE5</accession>
<proteinExistence type="predicted"/>
<keyword evidence="1" id="KW-0689">Ribosomal protein</keyword>
<evidence type="ECO:0000313" key="5">
    <source>
        <dbReference type="Proteomes" id="UP000825935"/>
    </source>
</evidence>
<evidence type="ECO:0000256" key="1">
    <source>
        <dbReference type="ARBA" id="ARBA00022980"/>
    </source>
</evidence>
<comment type="caution">
    <text evidence="4">The sequence shown here is derived from an EMBL/GenBank/DDBJ whole genome shotgun (WGS) entry which is preliminary data.</text>
</comment>
<dbReference type="SUPFAM" id="SSF55315">
    <property type="entry name" value="L30e-like"/>
    <property type="match status" value="1"/>
</dbReference>
<keyword evidence="5" id="KW-1185">Reference proteome</keyword>
<dbReference type="AlphaFoldDB" id="A0A8T2SZE5"/>
<dbReference type="OrthoDB" id="1928736at2759"/>
<reference evidence="4" key="1">
    <citation type="submission" date="2021-08" db="EMBL/GenBank/DDBJ databases">
        <title>WGS assembly of Ceratopteris richardii.</title>
        <authorList>
            <person name="Marchant D.B."/>
            <person name="Chen G."/>
            <person name="Jenkins J."/>
            <person name="Shu S."/>
            <person name="Leebens-Mack J."/>
            <person name="Grimwood J."/>
            <person name="Schmutz J."/>
            <person name="Soltis P."/>
            <person name="Soltis D."/>
            <person name="Chen Z.-H."/>
        </authorList>
    </citation>
    <scope>NUCLEOTIDE SEQUENCE</scope>
    <source>
        <strain evidence="4">Whitten #5841</strain>
        <tissue evidence="4">Leaf</tissue>
    </source>
</reference>
<name>A0A8T2SZE5_CERRI</name>
<dbReference type="GO" id="GO:0003723">
    <property type="term" value="F:RNA binding"/>
    <property type="evidence" value="ECO:0007669"/>
    <property type="project" value="InterPro"/>
</dbReference>
<keyword evidence="2" id="KW-0687">Ribonucleoprotein</keyword>
<evidence type="ECO:0000313" key="4">
    <source>
        <dbReference type="EMBL" id="KAH7387143.1"/>
    </source>
</evidence>
<feature type="domain" description="Ribosomal protein eL8/eL30/eS12/Gadd45" evidence="3">
    <location>
        <begin position="14"/>
        <end position="86"/>
    </location>
</feature>
<gene>
    <name evidence="4" type="ORF">KP509_16G007800</name>
</gene>
<sequence>MKKCQKRINNRLALVMKSMKYTLGKLLIISNNYPPLRKYEIEYYALISKIGVHHYTRRNVDLGTTCGKHYRLCCLSITNPNDSNIMRSMVSK</sequence>
<evidence type="ECO:0000256" key="2">
    <source>
        <dbReference type="ARBA" id="ARBA00023274"/>
    </source>
</evidence>
<dbReference type="PANTHER" id="PTHR11449">
    <property type="entry name" value="RIBOSOMAL PROTEIN L30"/>
    <property type="match status" value="1"/>
</dbReference>
<organism evidence="4 5">
    <name type="scientific">Ceratopteris richardii</name>
    <name type="common">Triangle waterfern</name>
    <dbReference type="NCBI Taxonomy" id="49495"/>
    <lineage>
        <taxon>Eukaryota</taxon>
        <taxon>Viridiplantae</taxon>
        <taxon>Streptophyta</taxon>
        <taxon>Embryophyta</taxon>
        <taxon>Tracheophyta</taxon>
        <taxon>Polypodiopsida</taxon>
        <taxon>Polypodiidae</taxon>
        <taxon>Polypodiales</taxon>
        <taxon>Pteridineae</taxon>
        <taxon>Pteridaceae</taxon>
        <taxon>Parkerioideae</taxon>
        <taxon>Ceratopteris</taxon>
    </lineage>
</organism>
<protein>
    <recommendedName>
        <fullName evidence="3">Ribosomal protein eL8/eL30/eS12/Gadd45 domain-containing protein</fullName>
    </recommendedName>
</protein>
<evidence type="ECO:0000259" key="3">
    <source>
        <dbReference type="Pfam" id="PF01248"/>
    </source>
</evidence>
<dbReference type="GO" id="GO:1990904">
    <property type="term" value="C:ribonucleoprotein complex"/>
    <property type="evidence" value="ECO:0007669"/>
    <property type="project" value="UniProtKB-KW"/>
</dbReference>
<dbReference type="Proteomes" id="UP000825935">
    <property type="component" value="Chromosome 16"/>
</dbReference>
<dbReference type="GO" id="GO:0005840">
    <property type="term" value="C:ribosome"/>
    <property type="evidence" value="ECO:0007669"/>
    <property type="project" value="UniProtKB-KW"/>
</dbReference>
<dbReference type="InterPro" id="IPR029064">
    <property type="entry name" value="Ribosomal_eL30-like_sf"/>
</dbReference>
<dbReference type="InterPro" id="IPR039109">
    <property type="entry name" value="Ribosomal_eL30-like"/>
</dbReference>